<dbReference type="STRING" id="86666.SAMN04490247_2576"/>
<organism evidence="1 2">
    <name type="scientific">Salimicrobium halophilum</name>
    <dbReference type="NCBI Taxonomy" id="86666"/>
    <lineage>
        <taxon>Bacteria</taxon>
        <taxon>Bacillati</taxon>
        <taxon>Bacillota</taxon>
        <taxon>Bacilli</taxon>
        <taxon>Bacillales</taxon>
        <taxon>Bacillaceae</taxon>
        <taxon>Salimicrobium</taxon>
    </lineage>
</organism>
<dbReference type="EMBL" id="FNEV01000008">
    <property type="protein sequence ID" value="SDJ62470.1"/>
    <property type="molecule type" value="Genomic_DNA"/>
</dbReference>
<proteinExistence type="predicted"/>
<name>A0A1G8VBD9_9BACI</name>
<evidence type="ECO:0000313" key="1">
    <source>
        <dbReference type="EMBL" id="SDJ62470.1"/>
    </source>
</evidence>
<sequence>MILQREPWTVRKGMNHLPNQASEHHIGTFEGMV</sequence>
<evidence type="ECO:0000313" key="2">
    <source>
        <dbReference type="Proteomes" id="UP000199225"/>
    </source>
</evidence>
<accession>A0A1G8VBD9</accession>
<protein>
    <submittedName>
        <fullName evidence="1">Uncharacterized protein</fullName>
    </submittedName>
</protein>
<gene>
    <name evidence="1" type="ORF">SAMN04490247_2576</name>
</gene>
<dbReference type="AlphaFoldDB" id="A0A1G8VBD9"/>
<reference evidence="2" key="1">
    <citation type="submission" date="2016-10" db="EMBL/GenBank/DDBJ databases">
        <authorList>
            <person name="Varghese N."/>
            <person name="Submissions S."/>
        </authorList>
    </citation>
    <scope>NUCLEOTIDE SEQUENCE [LARGE SCALE GENOMIC DNA]</scope>
    <source>
        <strain evidence="2">DSM 4771</strain>
    </source>
</reference>
<dbReference type="Proteomes" id="UP000199225">
    <property type="component" value="Unassembled WGS sequence"/>
</dbReference>
<keyword evidence="2" id="KW-1185">Reference proteome</keyword>